<protein>
    <recommendedName>
        <fullName evidence="1">YTH domain-containing protein</fullName>
    </recommendedName>
</protein>
<dbReference type="Pfam" id="PF04146">
    <property type="entry name" value="YTH"/>
    <property type="match status" value="1"/>
</dbReference>
<reference evidence="2 3" key="1">
    <citation type="journal article" date="2023" name="Sci. Data">
        <title>Genome assembly of the Korean intertidal mud-creeper Batillaria attramentaria.</title>
        <authorList>
            <person name="Patra A.K."/>
            <person name="Ho P.T."/>
            <person name="Jun S."/>
            <person name="Lee S.J."/>
            <person name="Kim Y."/>
            <person name="Won Y.J."/>
        </authorList>
    </citation>
    <scope>NUCLEOTIDE SEQUENCE [LARGE SCALE GENOMIC DNA]</scope>
    <source>
        <strain evidence="2">Wonlab-2016</strain>
    </source>
</reference>
<comment type="caution">
    <text evidence="2">The sequence shown here is derived from an EMBL/GenBank/DDBJ whole genome shotgun (WGS) entry which is preliminary data.</text>
</comment>
<name>A0ABD0K2K7_9CAEN</name>
<dbReference type="Pfam" id="PF10127">
    <property type="entry name" value="RlaP"/>
    <property type="match status" value="1"/>
</dbReference>
<dbReference type="PANTHER" id="PTHR34817:SF1">
    <property type="entry name" value="NUCLEOTIDYLTRANSFERASE"/>
    <property type="match status" value="1"/>
</dbReference>
<evidence type="ECO:0000259" key="1">
    <source>
        <dbReference type="Pfam" id="PF04146"/>
    </source>
</evidence>
<accession>A0ABD0K2K7</accession>
<evidence type="ECO:0000313" key="2">
    <source>
        <dbReference type="EMBL" id="KAK7481474.1"/>
    </source>
</evidence>
<keyword evidence="3" id="KW-1185">Reference proteome</keyword>
<organism evidence="2 3">
    <name type="scientific">Batillaria attramentaria</name>
    <dbReference type="NCBI Taxonomy" id="370345"/>
    <lineage>
        <taxon>Eukaryota</taxon>
        <taxon>Metazoa</taxon>
        <taxon>Spiralia</taxon>
        <taxon>Lophotrochozoa</taxon>
        <taxon>Mollusca</taxon>
        <taxon>Gastropoda</taxon>
        <taxon>Caenogastropoda</taxon>
        <taxon>Sorbeoconcha</taxon>
        <taxon>Cerithioidea</taxon>
        <taxon>Batillariidae</taxon>
        <taxon>Batillaria</taxon>
    </lineage>
</organism>
<feature type="domain" description="YTH" evidence="1">
    <location>
        <begin position="13"/>
        <end position="241"/>
    </location>
</feature>
<sequence>MEPDVVDSEPDSTRYFVAKCASVDALRRCVSSGKWACRERVNPPQPQEVLTSALKQGRVVLLFSVNNCHGWHGYCCLTTLPAKASDGVGCERGTGESEGGTRVCESQCEIESGVEGSPASKTEDEMKRNTHIVTDVGIPIDSHTAESDSCMSDAETFKVTLGKNHEVSVNPSGTNNTSEPPGVWHHFHIEWRTQFITEFGETCLTSVQTQNLLLPDGSPLNKARNWQEVSPEVGHQVCRLLDDFYRSLVEKRAKAEEERLAAQPPAFLRSEIDVGVPEGPEQYWRYVVQKVEGELGRVHLACPFGSQRYNLQQAGSDIDAFIIYQAHTKDILGFTPPRLTLKNSEHEVCDYTVLELQRYCELLLAGDPRCVETLFLHDSTIVQASSEWRKLQDLRQHMLTRKCLDKYLSDALGSNGVKRLQRWRQDNRDVNGDQPPPDRLAKLMYIVIRLLQNALDIVKGRPLCVFRPDGSADQQTLRKLRRADISVNDIETLIQGLQDEIDSGKDSVASDTSEMKQELENWLLALRFCDFQTYPPCFARI</sequence>
<gene>
    <name evidence="2" type="ORF">BaRGS_00027236</name>
</gene>
<dbReference type="InterPro" id="IPR007275">
    <property type="entry name" value="YTH_domain"/>
</dbReference>
<proteinExistence type="predicted"/>
<dbReference type="Gene3D" id="3.10.590.10">
    <property type="entry name" value="ph1033 like domains"/>
    <property type="match status" value="1"/>
</dbReference>
<dbReference type="InterPro" id="IPR018775">
    <property type="entry name" value="RlaP"/>
</dbReference>
<dbReference type="AlphaFoldDB" id="A0ABD0K2K7"/>
<dbReference type="Proteomes" id="UP001519460">
    <property type="component" value="Unassembled WGS sequence"/>
</dbReference>
<evidence type="ECO:0000313" key="3">
    <source>
        <dbReference type="Proteomes" id="UP001519460"/>
    </source>
</evidence>
<dbReference type="PANTHER" id="PTHR34817">
    <property type="entry name" value="NUCLEOTIDYLTRANSFERASE"/>
    <property type="match status" value="1"/>
</dbReference>
<dbReference type="EMBL" id="JACVVK020000261">
    <property type="protein sequence ID" value="KAK7481474.1"/>
    <property type="molecule type" value="Genomic_DNA"/>
</dbReference>